<dbReference type="EMBL" id="VSRR010001276">
    <property type="protein sequence ID" value="MPC23994.1"/>
    <property type="molecule type" value="Genomic_DNA"/>
</dbReference>
<comment type="caution">
    <text evidence="1">The sequence shown here is derived from an EMBL/GenBank/DDBJ whole genome shotgun (WGS) entry which is preliminary data.</text>
</comment>
<accession>A0A5B7DSD4</accession>
<reference evidence="1 2" key="1">
    <citation type="submission" date="2019-05" db="EMBL/GenBank/DDBJ databases">
        <title>Another draft genome of Portunus trituberculatus and its Hox gene families provides insights of decapod evolution.</title>
        <authorList>
            <person name="Jeong J.-H."/>
            <person name="Song I."/>
            <person name="Kim S."/>
            <person name="Choi T."/>
            <person name="Kim D."/>
            <person name="Ryu S."/>
            <person name="Kim W."/>
        </authorList>
    </citation>
    <scope>NUCLEOTIDE SEQUENCE [LARGE SCALE GENOMIC DNA]</scope>
    <source>
        <tissue evidence="1">Muscle</tissue>
    </source>
</reference>
<dbReference type="Proteomes" id="UP000324222">
    <property type="component" value="Unassembled WGS sequence"/>
</dbReference>
<gene>
    <name evidence="1" type="ORF">E2C01_017064</name>
</gene>
<name>A0A5B7DSD4_PORTR</name>
<dbReference type="AlphaFoldDB" id="A0A5B7DSD4"/>
<organism evidence="1 2">
    <name type="scientific">Portunus trituberculatus</name>
    <name type="common">Swimming crab</name>
    <name type="synonym">Neptunus trituberculatus</name>
    <dbReference type="NCBI Taxonomy" id="210409"/>
    <lineage>
        <taxon>Eukaryota</taxon>
        <taxon>Metazoa</taxon>
        <taxon>Ecdysozoa</taxon>
        <taxon>Arthropoda</taxon>
        <taxon>Crustacea</taxon>
        <taxon>Multicrustacea</taxon>
        <taxon>Malacostraca</taxon>
        <taxon>Eumalacostraca</taxon>
        <taxon>Eucarida</taxon>
        <taxon>Decapoda</taxon>
        <taxon>Pleocyemata</taxon>
        <taxon>Brachyura</taxon>
        <taxon>Eubrachyura</taxon>
        <taxon>Portunoidea</taxon>
        <taxon>Portunidae</taxon>
        <taxon>Portuninae</taxon>
        <taxon>Portunus</taxon>
    </lineage>
</organism>
<proteinExistence type="predicted"/>
<evidence type="ECO:0000313" key="1">
    <source>
        <dbReference type="EMBL" id="MPC23994.1"/>
    </source>
</evidence>
<evidence type="ECO:0000313" key="2">
    <source>
        <dbReference type="Proteomes" id="UP000324222"/>
    </source>
</evidence>
<sequence>MLLSVTLDNVRPGVTSVQYSFTAASQEEDKTVFIVKDGRRAVQDCIKSFPDSGGTEGVLPYRRRRPTPVRCWMKYFRS</sequence>
<protein>
    <submittedName>
        <fullName evidence="1">Uncharacterized protein</fullName>
    </submittedName>
</protein>
<keyword evidence="2" id="KW-1185">Reference proteome</keyword>